<evidence type="ECO:0000256" key="1">
    <source>
        <dbReference type="SAM" id="SignalP"/>
    </source>
</evidence>
<dbReference type="Proteomes" id="UP000438448">
    <property type="component" value="Unassembled WGS sequence"/>
</dbReference>
<keyword evidence="1" id="KW-0732">Signal</keyword>
<proteinExistence type="predicted"/>
<keyword evidence="3" id="KW-1185">Reference proteome</keyword>
<accession>A0A7K0D3L6</accession>
<dbReference type="AlphaFoldDB" id="A0A7K0D3L6"/>
<comment type="caution">
    <text evidence="2">The sequence shown here is derived from an EMBL/GenBank/DDBJ whole genome shotgun (WGS) entry which is preliminary data.</text>
</comment>
<dbReference type="EMBL" id="WEGK01000006">
    <property type="protein sequence ID" value="MQY20308.1"/>
    <property type="molecule type" value="Genomic_DNA"/>
</dbReference>
<feature type="signal peptide" evidence="1">
    <location>
        <begin position="1"/>
        <end position="39"/>
    </location>
</feature>
<reference evidence="2 3" key="1">
    <citation type="submission" date="2019-10" db="EMBL/GenBank/DDBJ databases">
        <title>Nocardia macrotermitis sp. nov. and Nocardia aurantia sp. nov., isolated from the gut of fungus growing-termite Macrotermes natalensis.</title>
        <authorList>
            <person name="Benndorf R."/>
            <person name="Schwitalla J."/>
            <person name="Martin K."/>
            <person name="De Beer W."/>
            <person name="Kaster A.-K."/>
            <person name="Vollmers J."/>
            <person name="Poulsen M."/>
            <person name="Beemelmanns C."/>
        </authorList>
    </citation>
    <scope>NUCLEOTIDE SEQUENCE [LARGE SCALE GENOMIC DNA]</scope>
    <source>
        <strain evidence="2 3">RB20</strain>
    </source>
</reference>
<evidence type="ECO:0000313" key="2">
    <source>
        <dbReference type="EMBL" id="MQY20308.1"/>
    </source>
</evidence>
<gene>
    <name evidence="2" type="ORF">NRB20_34100</name>
</gene>
<evidence type="ECO:0000313" key="3">
    <source>
        <dbReference type="Proteomes" id="UP000438448"/>
    </source>
</evidence>
<name>A0A7K0D3L6_9NOCA</name>
<protein>
    <submittedName>
        <fullName evidence="2">Uncharacterized protein</fullName>
    </submittedName>
</protein>
<organism evidence="2 3">
    <name type="scientific">Nocardia macrotermitis</name>
    <dbReference type="NCBI Taxonomy" id="2585198"/>
    <lineage>
        <taxon>Bacteria</taxon>
        <taxon>Bacillati</taxon>
        <taxon>Actinomycetota</taxon>
        <taxon>Actinomycetes</taxon>
        <taxon>Mycobacteriales</taxon>
        <taxon>Nocardiaceae</taxon>
        <taxon>Nocardia</taxon>
    </lineage>
</organism>
<feature type="chain" id="PRO_5038734813" evidence="1">
    <location>
        <begin position="40"/>
        <end position="204"/>
    </location>
</feature>
<sequence>MAALFPWSDGRRHVKRFTVRIGLAGALAAALAFASMTYATPGALPQAEAAPAAPVADELVTLQEFATFNDGARDPRDTGFYFATKQSEASAAVNKFHFRKIEDLGRVHTTPGANRAAVHRLRLKSSEHPSYLLAISDRDIRNTQCIDEGIIGWIDNSPEIGDHPLLRYSYNNTRWAAAVDTSPGQAALIAHGFHSDGPIGFVVP</sequence>